<dbReference type="AlphaFoldDB" id="A0A8J3QB93"/>
<evidence type="ECO:0000313" key="3">
    <source>
        <dbReference type="EMBL" id="GIH07380.1"/>
    </source>
</evidence>
<keyword evidence="2" id="KW-0732">Signal</keyword>
<organism evidence="3 4">
    <name type="scientific">Rhizocola hellebori</name>
    <dbReference type="NCBI Taxonomy" id="1392758"/>
    <lineage>
        <taxon>Bacteria</taxon>
        <taxon>Bacillati</taxon>
        <taxon>Actinomycetota</taxon>
        <taxon>Actinomycetes</taxon>
        <taxon>Micromonosporales</taxon>
        <taxon>Micromonosporaceae</taxon>
        <taxon>Rhizocola</taxon>
    </lineage>
</organism>
<dbReference type="PROSITE" id="PS51257">
    <property type="entry name" value="PROKAR_LIPOPROTEIN"/>
    <property type="match status" value="1"/>
</dbReference>
<feature type="region of interest" description="Disordered" evidence="1">
    <location>
        <begin position="43"/>
        <end position="68"/>
    </location>
</feature>
<sequence>MRLRRILAVLAVSATLASGAAACGDPAPAVEVEDCDAEDWANREDDCGFTDADRKKKTTKPAPTKRKR</sequence>
<comment type="caution">
    <text evidence="3">The sequence shown here is derived from an EMBL/GenBank/DDBJ whole genome shotgun (WGS) entry which is preliminary data.</text>
</comment>
<dbReference type="EMBL" id="BONY01000036">
    <property type="protein sequence ID" value="GIH07380.1"/>
    <property type="molecule type" value="Genomic_DNA"/>
</dbReference>
<reference evidence="3" key="1">
    <citation type="submission" date="2021-01" db="EMBL/GenBank/DDBJ databases">
        <title>Whole genome shotgun sequence of Rhizocola hellebori NBRC 109834.</title>
        <authorList>
            <person name="Komaki H."/>
            <person name="Tamura T."/>
        </authorList>
    </citation>
    <scope>NUCLEOTIDE SEQUENCE</scope>
    <source>
        <strain evidence="3">NBRC 109834</strain>
    </source>
</reference>
<keyword evidence="4" id="KW-1185">Reference proteome</keyword>
<accession>A0A8J3QB93</accession>
<dbReference type="RefSeq" id="WP_203911170.1">
    <property type="nucleotide sequence ID" value="NZ_BONY01000036.1"/>
</dbReference>
<evidence type="ECO:0000256" key="1">
    <source>
        <dbReference type="SAM" id="MobiDB-lite"/>
    </source>
</evidence>
<evidence type="ECO:0000256" key="2">
    <source>
        <dbReference type="SAM" id="SignalP"/>
    </source>
</evidence>
<evidence type="ECO:0000313" key="4">
    <source>
        <dbReference type="Proteomes" id="UP000612899"/>
    </source>
</evidence>
<gene>
    <name evidence="3" type="ORF">Rhe02_54470</name>
</gene>
<dbReference type="Proteomes" id="UP000612899">
    <property type="component" value="Unassembled WGS sequence"/>
</dbReference>
<feature type="compositionally biased region" description="Basic residues" evidence="1">
    <location>
        <begin position="55"/>
        <end position="68"/>
    </location>
</feature>
<protein>
    <submittedName>
        <fullName evidence="3">Uncharacterized protein</fullName>
    </submittedName>
</protein>
<feature type="compositionally biased region" description="Basic and acidic residues" evidence="1">
    <location>
        <begin position="43"/>
        <end position="54"/>
    </location>
</feature>
<feature type="chain" id="PRO_5035210368" evidence="2">
    <location>
        <begin position="23"/>
        <end position="68"/>
    </location>
</feature>
<name>A0A8J3QB93_9ACTN</name>
<feature type="signal peptide" evidence="2">
    <location>
        <begin position="1"/>
        <end position="22"/>
    </location>
</feature>
<proteinExistence type="predicted"/>